<dbReference type="OrthoDB" id="9807959at2"/>
<dbReference type="EMBL" id="AP018786">
    <property type="protein sequence ID" value="BBF23867.1"/>
    <property type="molecule type" value="Genomic_DNA"/>
</dbReference>
<protein>
    <recommendedName>
        <fullName evidence="1">HicB-like antitoxin of toxin-antitoxin system domain-containing protein</fullName>
    </recommendedName>
</protein>
<dbReference type="SUPFAM" id="SSF143100">
    <property type="entry name" value="TTHA1013/TTHA0281-like"/>
    <property type="match status" value="1"/>
</dbReference>
<keyword evidence="3" id="KW-1185">Reference proteome</keyword>
<dbReference type="AlphaFoldDB" id="A0A2Z6IE10"/>
<name>A0A2Z6IE10_9BURK</name>
<dbReference type="Proteomes" id="UP000271003">
    <property type="component" value="Chromosome"/>
</dbReference>
<dbReference type="InterPro" id="IPR035069">
    <property type="entry name" value="TTHA1013/TTHA0281-like"/>
</dbReference>
<organism evidence="2 3">
    <name type="scientific">Sutterella megalosphaeroides</name>
    <dbReference type="NCBI Taxonomy" id="2494234"/>
    <lineage>
        <taxon>Bacteria</taxon>
        <taxon>Pseudomonadati</taxon>
        <taxon>Pseudomonadota</taxon>
        <taxon>Betaproteobacteria</taxon>
        <taxon>Burkholderiales</taxon>
        <taxon>Sutterellaceae</taxon>
        <taxon>Sutterella</taxon>
    </lineage>
</organism>
<dbReference type="InterPro" id="IPR031807">
    <property type="entry name" value="HicB-like"/>
</dbReference>
<proteinExistence type="predicted"/>
<reference evidence="2 3" key="1">
    <citation type="journal article" date="2018" name="Int. J. Syst. Evol. Microbiol.">
        <title>Mesosutterella multiformis gen. nov., sp. nov., a member of the family Sutterellaceae and Sutterella megalosphaeroides sp. nov., isolated from human faeces.</title>
        <authorList>
            <person name="Sakamoto M."/>
            <person name="Ikeyama N."/>
            <person name="Kunihiro T."/>
            <person name="Iino T."/>
            <person name="Yuki M."/>
            <person name="Ohkuma M."/>
        </authorList>
    </citation>
    <scope>NUCLEOTIDE SEQUENCE [LARGE SCALE GENOMIC DNA]</scope>
    <source>
        <strain evidence="2 3">6FBBBH3</strain>
    </source>
</reference>
<evidence type="ECO:0000313" key="2">
    <source>
        <dbReference type="EMBL" id="BBF23867.1"/>
    </source>
</evidence>
<sequence>MKYRIAIAPGTEENPDYGVIVPDLPGCYSQGDDLDDAVTKAKASVELWIEGMLEEGLPVQQPSDPSELAARPEFAGVTWASVDVDLAKIEAKLER</sequence>
<evidence type="ECO:0000259" key="1">
    <source>
        <dbReference type="Pfam" id="PF15919"/>
    </source>
</evidence>
<gene>
    <name evidence="2" type="ORF">SUTMEG_17580</name>
</gene>
<feature type="domain" description="HicB-like antitoxin of toxin-antitoxin system" evidence="1">
    <location>
        <begin position="3"/>
        <end position="95"/>
    </location>
</feature>
<dbReference type="RefSeq" id="WP_120177428.1">
    <property type="nucleotide sequence ID" value="NZ_AP018786.1"/>
</dbReference>
<dbReference type="Gene3D" id="3.30.160.250">
    <property type="match status" value="1"/>
</dbReference>
<evidence type="ECO:0000313" key="3">
    <source>
        <dbReference type="Proteomes" id="UP000271003"/>
    </source>
</evidence>
<accession>A0A2Z6IE10</accession>
<dbReference type="Pfam" id="PF15919">
    <property type="entry name" value="HicB_lk_antitox"/>
    <property type="match status" value="1"/>
</dbReference>
<dbReference type="KEGG" id="sutt:SUTMEG_17580"/>